<evidence type="ECO:0000313" key="7">
    <source>
        <dbReference type="EMBL" id="KAK9768358.1"/>
    </source>
</evidence>
<accession>A0ABR2X3J0</accession>
<proteinExistence type="inferred from homology"/>
<comment type="caution">
    <text evidence="7">The sequence shown here is derived from an EMBL/GenBank/DDBJ whole genome shotgun (WGS) entry which is preliminary data.</text>
</comment>
<dbReference type="Pfam" id="PF05063">
    <property type="entry name" value="MT-A70"/>
    <property type="match status" value="1"/>
</dbReference>
<dbReference type="PANTHER" id="PTHR12829:SF7">
    <property type="entry name" value="N6-ADENOSINE-METHYLTRANSFERASE CATALYTIC SUBUNIT"/>
    <property type="match status" value="1"/>
</dbReference>
<keyword evidence="3 7" id="KW-0808">Transferase</keyword>
<dbReference type="EMBL" id="JASJQH010000022">
    <property type="protein sequence ID" value="KAK9768358.1"/>
    <property type="molecule type" value="Genomic_DNA"/>
</dbReference>
<protein>
    <recommendedName>
        <fullName evidence="1">mRNA m(6)A methyltransferase</fullName>
        <ecNumber evidence="1">2.1.1.348</ecNumber>
    </recommendedName>
</protein>
<evidence type="ECO:0000256" key="5">
    <source>
        <dbReference type="ARBA" id="ARBA00048957"/>
    </source>
</evidence>
<comment type="similarity">
    <text evidence="6">Belongs to the MT-A70-like family.</text>
</comment>
<evidence type="ECO:0000256" key="3">
    <source>
        <dbReference type="ARBA" id="ARBA00022679"/>
    </source>
</evidence>
<evidence type="ECO:0000256" key="6">
    <source>
        <dbReference type="PROSITE-ProRule" id="PRU00489"/>
    </source>
</evidence>
<keyword evidence="4" id="KW-0949">S-adenosyl-L-methionine</keyword>
<evidence type="ECO:0000256" key="2">
    <source>
        <dbReference type="ARBA" id="ARBA00022603"/>
    </source>
</evidence>
<sequence>MSHTNQIIEDLNHLKILSRQRREKVHNRVNRVSERAEGTSPTETLYFQKILFEFLVQEIGGVRLPLTSNQLLTRIIQSKPHLRVTNDTNSLMKLERALFKMADMWGYNTIGIKREYDNDKSAISIIYFDPRNLRNVQHIEKTLEDICDENSIDPDIFIDKTTSAQVPSTYIPNEEVRFSEDAEIEKLLSKPSFLEMEAFSSLIGVTELIERKTFREQEAEEMFQAQGNGGFREFCEYLTKQDCKNTSITNQPCTMLHFRRIMRPQTDLELGDCSYLNTCHRMDTCKYVHYELDDYEQSSGANITKTTIPTSLIFRPPKQVLPAQWINCDVRKFDFSILGKFSVIMADPPWDIHMTLPYGTMTDDEMKAMAIHELQDEGLIFLWVTGRAMELGRECLATWGYDRVDEVVWIKTNQLQRLIRTGRTGHWLNHSKEHCLVGIKGDPSRFNIGLACDVLVAEVRETSRKPDQIYGMIDRLSPGTRKIEIFGRQHNTRPGWFTLGNQLKDVRIYEPEVLESYNQRYPERPAKLSIPPET</sequence>
<keyword evidence="2 7" id="KW-0489">Methyltransferase</keyword>
<dbReference type="EC" id="2.1.1.348" evidence="1"/>
<dbReference type="PROSITE" id="PS51143">
    <property type="entry name" value="MT_A70"/>
    <property type="match status" value="1"/>
</dbReference>
<name>A0ABR2X3J0_9FUNG</name>
<comment type="catalytic activity">
    <reaction evidence="5">
        <text>an adenosine in mRNA + S-adenosyl-L-methionine = an N(6)-methyladenosine in mRNA + S-adenosyl-L-homocysteine + H(+)</text>
        <dbReference type="Rhea" id="RHEA:55584"/>
        <dbReference type="Rhea" id="RHEA-COMP:12414"/>
        <dbReference type="Rhea" id="RHEA-COMP:12417"/>
        <dbReference type="ChEBI" id="CHEBI:15378"/>
        <dbReference type="ChEBI" id="CHEBI:57856"/>
        <dbReference type="ChEBI" id="CHEBI:59789"/>
        <dbReference type="ChEBI" id="CHEBI:74411"/>
        <dbReference type="ChEBI" id="CHEBI:74449"/>
        <dbReference type="EC" id="2.1.1.348"/>
    </reaction>
</comment>
<dbReference type="Proteomes" id="UP001479436">
    <property type="component" value="Unassembled WGS sequence"/>
</dbReference>
<organism evidence="7 8">
    <name type="scientific">Basidiobolus ranarum</name>
    <dbReference type="NCBI Taxonomy" id="34480"/>
    <lineage>
        <taxon>Eukaryota</taxon>
        <taxon>Fungi</taxon>
        <taxon>Fungi incertae sedis</taxon>
        <taxon>Zoopagomycota</taxon>
        <taxon>Entomophthoromycotina</taxon>
        <taxon>Basidiobolomycetes</taxon>
        <taxon>Basidiobolales</taxon>
        <taxon>Basidiobolaceae</taxon>
        <taxon>Basidiobolus</taxon>
    </lineage>
</organism>
<evidence type="ECO:0000256" key="1">
    <source>
        <dbReference type="ARBA" id="ARBA00012160"/>
    </source>
</evidence>
<keyword evidence="8" id="KW-1185">Reference proteome</keyword>
<dbReference type="SUPFAM" id="SSF53335">
    <property type="entry name" value="S-adenosyl-L-methionine-dependent methyltransferases"/>
    <property type="match status" value="1"/>
</dbReference>
<dbReference type="InterPro" id="IPR029063">
    <property type="entry name" value="SAM-dependent_MTases_sf"/>
</dbReference>
<dbReference type="GO" id="GO:0016422">
    <property type="term" value="F:mRNA (2'-O-methyladenosine-N6-)-methyltransferase activity"/>
    <property type="evidence" value="ECO:0007669"/>
    <property type="project" value="UniProtKB-EC"/>
</dbReference>
<dbReference type="GO" id="GO:0032259">
    <property type="term" value="P:methylation"/>
    <property type="evidence" value="ECO:0007669"/>
    <property type="project" value="UniProtKB-KW"/>
</dbReference>
<evidence type="ECO:0000256" key="4">
    <source>
        <dbReference type="ARBA" id="ARBA00022691"/>
    </source>
</evidence>
<dbReference type="InterPro" id="IPR007757">
    <property type="entry name" value="MT-A70-like"/>
</dbReference>
<dbReference type="PANTHER" id="PTHR12829">
    <property type="entry name" value="N6-ADENOSINE-METHYLTRANSFERASE"/>
    <property type="match status" value="1"/>
</dbReference>
<gene>
    <name evidence="7" type="primary">IME4</name>
    <name evidence="7" type="ORF">K7432_001086</name>
</gene>
<evidence type="ECO:0000313" key="8">
    <source>
        <dbReference type="Proteomes" id="UP001479436"/>
    </source>
</evidence>
<reference evidence="7 8" key="1">
    <citation type="submission" date="2023-04" db="EMBL/GenBank/DDBJ databases">
        <title>Genome of Basidiobolus ranarum AG-B5.</title>
        <authorList>
            <person name="Stajich J.E."/>
            <person name="Carter-House D."/>
            <person name="Gryganskyi A."/>
        </authorList>
    </citation>
    <scope>NUCLEOTIDE SEQUENCE [LARGE SCALE GENOMIC DNA]</scope>
    <source>
        <strain evidence="7 8">AG-B5</strain>
    </source>
</reference>